<keyword evidence="2" id="KW-1185">Reference proteome</keyword>
<evidence type="ECO:0000313" key="2">
    <source>
        <dbReference type="Proteomes" id="UP001484239"/>
    </source>
</evidence>
<organism evidence="1 2">
    <name type="scientific">Gaopeijia maritima</name>
    <dbReference type="NCBI Taxonomy" id="3119007"/>
    <lineage>
        <taxon>Bacteria</taxon>
        <taxon>Pseudomonadati</taxon>
        <taxon>Gemmatimonadota</taxon>
        <taxon>Longimicrobiia</taxon>
        <taxon>Gaopeijiales</taxon>
        <taxon>Gaopeijiaceae</taxon>
        <taxon>Gaopeijia</taxon>
    </lineage>
</organism>
<dbReference type="RefSeq" id="WP_405286210.1">
    <property type="nucleotide sequence ID" value="NZ_JBBHLI010000001.1"/>
</dbReference>
<name>A0ABU9E6C6_9BACT</name>
<evidence type="ECO:0000313" key="1">
    <source>
        <dbReference type="EMBL" id="MEK9499627.1"/>
    </source>
</evidence>
<sequence>MILRALVLATLAFAGSCGGEGGTDPEPTPTPTIAITISPQSASLEQGQSAEVTVALTRGGGFTGAVALSVTGLVSGVQSTTGSIAAGATQATLTVTALESASAGTLALQVQASGSGVTSVQRALALTITERPVGTFALTLDPDELTLEQGTPGSVEVGIDRSGGFAGPVTLSLDGAPADLGASFMEESVSGTTTTLQLAPTTGLPAGDYTVTVRGAGEGTADAEAVLDLTITAAPVQVSWELCEGQIMGDWFAVRDGDGEWRRITPTGRTFAFEFRGETGAIAYAQAPEPGDVNLVVSLLAREDLQIANPVLTPFPCTEQNRTLNVAASPALPTSAHFAAAAIDNTFVARFGSGSVVLPFDHLPEGPLDLAGATGTRLFPSGAIDVDRYFLSRGINPANGATATMDFNGPHAFAPVDIEVTLDAPPGEMAFLAASLATARTAAPLVETTPGAATAWTLPIPPASQLLGDEVLVASVSTEGDFDAPGDQYRLVDRVFVGEDDQTLSLGPTLQGVTFSAGERQPSFRGRIQYAPQAPYGSLYLAIFGQEVAGATTTHMLTASSRYLDGSALDETFPDLAGVEGFDSDWALRPGMSVLTQFIAIGWTGDPGLNPIRARRPGDQFTAFLRGEITP</sequence>
<accession>A0ABU9E6C6</accession>
<protein>
    <submittedName>
        <fullName evidence="1">Uncharacterized protein</fullName>
    </submittedName>
</protein>
<reference evidence="1 2" key="1">
    <citation type="submission" date="2024-02" db="EMBL/GenBank/DDBJ databases">
        <title>A novel Gemmatimonadota bacterium.</title>
        <authorList>
            <person name="Du Z.-J."/>
            <person name="Ye Y.-Q."/>
        </authorList>
    </citation>
    <scope>NUCLEOTIDE SEQUENCE [LARGE SCALE GENOMIC DNA]</scope>
    <source>
        <strain evidence="1 2">DH-20</strain>
    </source>
</reference>
<dbReference type="Proteomes" id="UP001484239">
    <property type="component" value="Unassembled WGS sequence"/>
</dbReference>
<gene>
    <name evidence="1" type="ORF">WI372_01355</name>
</gene>
<comment type="caution">
    <text evidence="1">The sequence shown here is derived from an EMBL/GenBank/DDBJ whole genome shotgun (WGS) entry which is preliminary data.</text>
</comment>
<dbReference type="PROSITE" id="PS51257">
    <property type="entry name" value="PROKAR_LIPOPROTEIN"/>
    <property type="match status" value="1"/>
</dbReference>
<dbReference type="EMBL" id="JBBHLI010000001">
    <property type="protein sequence ID" value="MEK9499627.1"/>
    <property type="molecule type" value="Genomic_DNA"/>
</dbReference>
<proteinExistence type="predicted"/>